<gene>
    <name evidence="1" type="ORF">SPELUC_LOCUS8667</name>
</gene>
<name>A0ACA9ND22_9GLOM</name>
<protein>
    <submittedName>
        <fullName evidence="1">14800_t:CDS:1</fullName>
    </submittedName>
</protein>
<reference evidence="1" key="1">
    <citation type="submission" date="2021-06" db="EMBL/GenBank/DDBJ databases">
        <authorList>
            <person name="Kallberg Y."/>
            <person name="Tangrot J."/>
            <person name="Rosling A."/>
        </authorList>
    </citation>
    <scope>NUCLEOTIDE SEQUENCE</scope>
    <source>
        <strain evidence="1">28 12/20/2015</strain>
    </source>
</reference>
<proteinExistence type="predicted"/>
<evidence type="ECO:0000313" key="1">
    <source>
        <dbReference type="EMBL" id="CAG8643755.1"/>
    </source>
</evidence>
<evidence type="ECO:0000313" key="2">
    <source>
        <dbReference type="Proteomes" id="UP000789366"/>
    </source>
</evidence>
<accession>A0ACA9ND22</accession>
<feature type="non-terminal residue" evidence="1">
    <location>
        <position position="1"/>
    </location>
</feature>
<dbReference type="Proteomes" id="UP000789366">
    <property type="component" value="Unassembled WGS sequence"/>
</dbReference>
<dbReference type="EMBL" id="CAJVPW010013311">
    <property type="protein sequence ID" value="CAG8643755.1"/>
    <property type="molecule type" value="Genomic_DNA"/>
</dbReference>
<sequence length="65" mass="6854">DTTSTLFGSAGTLLSEQATGSASGPAEVWSEEKRFGSNVLGNHQSHQVSGFPNKVAWSFDANEII</sequence>
<organism evidence="1 2">
    <name type="scientific">Cetraspora pellucida</name>
    <dbReference type="NCBI Taxonomy" id="1433469"/>
    <lineage>
        <taxon>Eukaryota</taxon>
        <taxon>Fungi</taxon>
        <taxon>Fungi incertae sedis</taxon>
        <taxon>Mucoromycota</taxon>
        <taxon>Glomeromycotina</taxon>
        <taxon>Glomeromycetes</taxon>
        <taxon>Diversisporales</taxon>
        <taxon>Gigasporaceae</taxon>
        <taxon>Cetraspora</taxon>
    </lineage>
</organism>
<comment type="caution">
    <text evidence="1">The sequence shown here is derived from an EMBL/GenBank/DDBJ whole genome shotgun (WGS) entry which is preliminary data.</text>
</comment>
<keyword evidence="2" id="KW-1185">Reference proteome</keyword>